<keyword evidence="10" id="KW-1185">Reference proteome</keyword>
<name>A0AAV6XGM1_9LAMI</name>
<keyword evidence="4" id="KW-0862">Zinc</keyword>
<keyword evidence="2" id="KW-0479">Metal-binding</keyword>
<evidence type="ECO:0000313" key="9">
    <source>
        <dbReference type="EMBL" id="KAG8379737.1"/>
    </source>
</evidence>
<reference evidence="9" key="1">
    <citation type="submission" date="2019-10" db="EMBL/GenBank/DDBJ databases">
        <authorList>
            <person name="Zhang R."/>
            <person name="Pan Y."/>
            <person name="Wang J."/>
            <person name="Ma R."/>
            <person name="Yu S."/>
        </authorList>
    </citation>
    <scope>NUCLEOTIDE SEQUENCE</scope>
    <source>
        <strain evidence="9">LA-IB0</strain>
        <tissue evidence="9">Leaf</tissue>
    </source>
</reference>
<evidence type="ECO:0000259" key="8">
    <source>
        <dbReference type="PROSITE" id="PS50157"/>
    </source>
</evidence>
<protein>
    <recommendedName>
        <fullName evidence="8">C2H2-type domain-containing protein</fullName>
    </recommendedName>
</protein>
<dbReference type="InterPro" id="IPR044246">
    <property type="entry name" value="ZFP3-like"/>
</dbReference>
<evidence type="ECO:0000256" key="7">
    <source>
        <dbReference type="SAM" id="MobiDB-lite"/>
    </source>
</evidence>
<sequence length="514" mass="57294">MEAPKSDHPCNIHSETSSTNSQVQEQSEQRKNPDHRHHHDLVLDLTLSSKDSKSELNLFHTNPTPQNEPDQQRVFSCNYCNRKFYSSQALGGHQNAHKRERTIARRGRGGAAYDAVAAHGGYSNMASLPLHGSFNRSLGIQVHSMIHKPSFSAFSGVPIYGHSGWGRKHLDQQPAVGRLAAEVGQTSGGGATRFDGGRRFSTAVDGIGGFRWDTTSNQDELKKKHRSINICAYTINIATARPTFRCRKHHHGVTRRCSTPPLPLSQEIKPVTQSIVYARHQKVPVSASSALGTNIPLALSSLGPRRCQSIRLSSLYHLRQTPFGHSTWRSELQNIPGMMHSTFLWIPPSMPLSENTPPSACLWRRLLTGVTITLQLLPKEKSTMASEDQMLLKWGIISRGKEARLDSYLANSRQLDGKIRRQARGNEGDKATQKYQKTSLGLFNIQGYTQRFNAAALKVPSTNADMLSNTFAQGLNDSDFFWSLAKRPATYFDNLLARAKKYVNMEEAEKIKGE</sequence>
<evidence type="ECO:0000256" key="1">
    <source>
        <dbReference type="ARBA" id="ARBA00004123"/>
    </source>
</evidence>
<keyword evidence="5" id="KW-0539">Nucleus</keyword>
<dbReference type="AlphaFoldDB" id="A0AAV6XGM1"/>
<evidence type="ECO:0000256" key="2">
    <source>
        <dbReference type="ARBA" id="ARBA00022723"/>
    </source>
</evidence>
<dbReference type="PANTHER" id="PTHR47287:SF15">
    <property type="entry name" value="ZINC FINGER PROTEIN 3-LIKE"/>
    <property type="match status" value="1"/>
</dbReference>
<dbReference type="InterPro" id="IPR013087">
    <property type="entry name" value="Znf_C2H2_type"/>
</dbReference>
<feature type="compositionally biased region" description="Polar residues" evidence="7">
    <location>
        <begin position="13"/>
        <end position="26"/>
    </location>
</feature>
<evidence type="ECO:0000313" key="10">
    <source>
        <dbReference type="Proteomes" id="UP000826271"/>
    </source>
</evidence>
<proteinExistence type="predicted"/>
<feature type="domain" description="C2H2-type" evidence="8">
    <location>
        <begin position="75"/>
        <end position="102"/>
    </location>
</feature>
<evidence type="ECO:0000256" key="3">
    <source>
        <dbReference type="ARBA" id="ARBA00022771"/>
    </source>
</evidence>
<accession>A0AAV6XGM1</accession>
<organism evidence="9 10">
    <name type="scientific">Buddleja alternifolia</name>
    <dbReference type="NCBI Taxonomy" id="168488"/>
    <lineage>
        <taxon>Eukaryota</taxon>
        <taxon>Viridiplantae</taxon>
        <taxon>Streptophyta</taxon>
        <taxon>Embryophyta</taxon>
        <taxon>Tracheophyta</taxon>
        <taxon>Spermatophyta</taxon>
        <taxon>Magnoliopsida</taxon>
        <taxon>eudicotyledons</taxon>
        <taxon>Gunneridae</taxon>
        <taxon>Pentapetalae</taxon>
        <taxon>asterids</taxon>
        <taxon>lamiids</taxon>
        <taxon>Lamiales</taxon>
        <taxon>Scrophulariaceae</taxon>
        <taxon>Buddlejeae</taxon>
        <taxon>Buddleja</taxon>
    </lineage>
</organism>
<comment type="subcellular location">
    <subcellularLocation>
        <location evidence="1">Nucleus</location>
    </subcellularLocation>
</comment>
<comment type="caution">
    <text evidence="9">The sequence shown here is derived from an EMBL/GenBank/DDBJ whole genome shotgun (WGS) entry which is preliminary data.</text>
</comment>
<dbReference type="Gene3D" id="3.30.160.60">
    <property type="entry name" value="Classic Zinc Finger"/>
    <property type="match status" value="1"/>
</dbReference>
<evidence type="ECO:0000256" key="4">
    <source>
        <dbReference type="ARBA" id="ARBA00022833"/>
    </source>
</evidence>
<dbReference type="InterPro" id="IPR036236">
    <property type="entry name" value="Znf_C2H2_sf"/>
</dbReference>
<dbReference type="GO" id="GO:0008270">
    <property type="term" value="F:zinc ion binding"/>
    <property type="evidence" value="ECO:0007669"/>
    <property type="project" value="UniProtKB-KW"/>
</dbReference>
<dbReference type="PROSITE" id="PS50157">
    <property type="entry name" value="ZINC_FINGER_C2H2_2"/>
    <property type="match status" value="1"/>
</dbReference>
<dbReference type="PANTHER" id="PTHR47287">
    <property type="entry name" value="C2H2 AND C2HC ZINC FINGERS SUPERFAMILY PROTEIN"/>
    <property type="match status" value="1"/>
</dbReference>
<dbReference type="GO" id="GO:0009788">
    <property type="term" value="P:negative regulation of abscisic acid-activated signaling pathway"/>
    <property type="evidence" value="ECO:0007669"/>
    <property type="project" value="InterPro"/>
</dbReference>
<gene>
    <name evidence="9" type="ORF">BUALT_Bualt07G0120500</name>
</gene>
<evidence type="ECO:0000256" key="6">
    <source>
        <dbReference type="PROSITE-ProRule" id="PRU00042"/>
    </source>
</evidence>
<dbReference type="EMBL" id="WHWC01000007">
    <property type="protein sequence ID" value="KAG8379737.1"/>
    <property type="molecule type" value="Genomic_DNA"/>
</dbReference>
<feature type="region of interest" description="Disordered" evidence="7">
    <location>
        <begin position="1"/>
        <end position="37"/>
    </location>
</feature>
<dbReference type="GO" id="GO:0005634">
    <property type="term" value="C:nucleus"/>
    <property type="evidence" value="ECO:0007669"/>
    <property type="project" value="UniProtKB-SubCell"/>
</dbReference>
<feature type="compositionally biased region" description="Basic and acidic residues" evidence="7">
    <location>
        <begin position="1"/>
        <end position="10"/>
    </location>
</feature>
<evidence type="ECO:0000256" key="5">
    <source>
        <dbReference type="ARBA" id="ARBA00023242"/>
    </source>
</evidence>
<dbReference type="Proteomes" id="UP000826271">
    <property type="component" value="Unassembled WGS sequence"/>
</dbReference>
<dbReference type="PROSITE" id="PS00028">
    <property type="entry name" value="ZINC_FINGER_C2H2_1"/>
    <property type="match status" value="1"/>
</dbReference>
<keyword evidence="3 6" id="KW-0863">Zinc-finger</keyword>
<dbReference type="SUPFAM" id="SSF57667">
    <property type="entry name" value="beta-beta-alpha zinc fingers"/>
    <property type="match status" value="1"/>
</dbReference>